<dbReference type="PANTHER" id="PTHR42752">
    <property type="entry name" value="IMIDAZOLONEPROPIONASE"/>
    <property type="match status" value="1"/>
</dbReference>
<reference evidence="9 10" key="1">
    <citation type="submission" date="2019-03" db="EMBL/GenBank/DDBJ databases">
        <title>Genomic Encyclopedia of Type Strains, Phase IV (KMG-IV): sequencing the most valuable type-strain genomes for metagenomic binning, comparative biology and taxonomic classification.</title>
        <authorList>
            <person name="Goeker M."/>
        </authorList>
    </citation>
    <scope>NUCLEOTIDE SEQUENCE [LARGE SCALE GENOMIC DNA]</scope>
    <source>
        <strain evidence="9 10">DSM 103792</strain>
    </source>
</reference>
<accession>A0A4R6UTQ0</accession>
<evidence type="ECO:0000256" key="4">
    <source>
        <dbReference type="ARBA" id="ARBA00022808"/>
    </source>
</evidence>
<keyword evidence="5 7" id="KW-0862">Zinc</keyword>
<evidence type="ECO:0000313" key="10">
    <source>
        <dbReference type="Proteomes" id="UP000295375"/>
    </source>
</evidence>
<feature type="binding site" evidence="7">
    <location>
        <position position="75"/>
    </location>
    <ligand>
        <name>4-imidazolone-5-propanoate</name>
        <dbReference type="ChEBI" id="CHEBI:77893"/>
    </ligand>
</feature>
<keyword evidence="10" id="KW-1185">Reference proteome</keyword>
<evidence type="ECO:0000259" key="8">
    <source>
        <dbReference type="Pfam" id="PF01979"/>
    </source>
</evidence>
<dbReference type="Proteomes" id="UP000295375">
    <property type="component" value="Unassembled WGS sequence"/>
</dbReference>
<dbReference type="SUPFAM" id="SSF51556">
    <property type="entry name" value="Metallo-dependent hydrolases"/>
    <property type="match status" value="1"/>
</dbReference>
<dbReference type="GO" id="GO:0050480">
    <property type="term" value="F:imidazolonepropionase activity"/>
    <property type="evidence" value="ECO:0007669"/>
    <property type="project" value="UniProtKB-UniRule"/>
</dbReference>
<evidence type="ECO:0000313" key="9">
    <source>
        <dbReference type="EMBL" id="TDQ46824.1"/>
    </source>
</evidence>
<comment type="catalytic activity">
    <reaction evidence="7">
        <text>4-imidazolone-5-propanoate + H2O = N-formimidoyl-L-glutamate</text>
        <dbReference type="Rhea" id="RHEA:23660"/>
        <dbReference type="ChEBI" id="CHEBI:15377"/>
        <dbReference type="ChEBI" id="CHEBI:58928"/>
        <dbReference type="ChEBI" id="CHEBI:77893"/>
        <dbReference type="EC" id="3.5.2.7"/>
    </reaction>
</comment>
<dbReference type="NCBIfam" id="TIGR01224">
    <property type="entry name" value="hutI"/>
    <property type="match status" value="1"/>
</dbReference>
<dbReference type="OrthoDB" id="9776455at2"/>
<feature type="binding site" evidence="7">
    <location>
        <position position="66"/>
    </location>
    <ligand>
        <name>Zn(2+)</name>
        <dbReference type="ChEBI" id="CHEBI:29105"/>
    </ligand>
</feature>
<feature type="binding site" evidence="7">
    <location>
        <position position="316"/>
    </location>
    <ligand>
        <name>4-imidazolone-5-propanoate</name>
        <dbReference type="ChEBI" id="CHEBI:77893"/>
    </ligand>
</feature>
<dbReference type="CDD" id="cd01296">
    <property type="entry name" value="Imidazolone-5PH"/>
    <property type="match status" value="1"/>
</dbReference>
<dbReference type="GO" id="GO:0005506">
    <property type="term" value="F:iron ion binding"/>
    <property type="evidence" value="ECO:0007669"/>
    <property type="project" value="UniProtKB-UniRule"/>
</dbReference>
<dbReference type="SUPFAM" id="SSF51338">
    <property type="entry name" value="Composite domain of metallo-dependent hydrolases"/>
    <property type="match status" value="1"/>
</dbReference>
<dbReference type="Gene3D" id="2.30.40.10">
    <property type="entry name" value="Urease, subunit C, domain 1"/>
    <property type="match status" value="1"/>
</dbReference>
<feature type="binding site" evidence="7">
    <location>
        <position position="311"/>
    </location>
    <ligand>
        <name>Fe(3+)</name>
        <dbReference type="ChEBI" id="CHEBI:29034"/>
    </ligand>
</feature>
<dbReference type="GO" id="GO:0019557">
    <property type="term" value="P:L-histidine catabolic process to glutamate and formate"/>
    <property type="evidence" value="ECO:0007669"/>
    <property type="project" value="UniProtKB-UniPathway"/>
</dbReference>
<feature type="binding site" evidence="7">
    <location>
        <position position="171"/>
    </location>
    <ligand>
        <name>4-imidazolone-5-propanoate</name>
        <dbReference type="ChEBI" id="CHEBI:77893"/>
    </ligand>
</feature>
<feature type="binding site" evidence="7">
    <location>
        <position position="68"/>
    </location>
    <ligand>
        <name>Fe(3+)</name>
        <dbReference type="ChEBI" id="CHEBI:29034"/>
    </ligand>
</feature>
<comment type="similarity">
    <text evidence="7">Belongs to the metallo-dependent hydrolases superfamily. HutI family.</text>
</comment>
<dbReference type="EC" id="3.5.2.7" evidence="1 7"/>
<feature type="binding site" evidence="7">
    <location>
        <position position="68"/>
    </location>
    <ligand>
        <name>Zn(2+)</name>
        <dbReference type="ChEBI" id="CHEBI:29105"/>
    </ligand>
</feature>
<feature type="binding site" evidence="7">
    <location>
        <position position="311"/>
    </location>
    <ligand>
        <name>Zn(2+)</name>
        <dbReference type="ChEBI" id="CHEBI:29105"/>
    </ligand>
</feature>
<comment type="caution">
    <text evidence="9">The sequence shown here is derived from an EMBL/GenBank/DDBJ whole genome shotgun (WGS) entry which is preliminary data.</text>
</comment>
<proteinExistence type="inferred from homology"/>
<feature type="binding site" evidence="7">
    <location>
        <position position="236"/>
    </location>
    <ligand>
        <name>Fe(3+)</name>
        <dbReference type="ChEBI" id="CHEBI:29034"/>
    </ligand>
</feature>
<evidence type="ECO:0000256" key="7">
    <source>
        <dbReference type="HAMAP-Rule" id="MF_00372"/>
    </source>
</evidence>
<evidence type="ECO:0000256" key="5">
    <source>
        <dbReference type="ARBA" id="ARBA00022833"/>
    </source>
</evidence>
<keyword evidence="2 7" id="KW-0479">Metal-binding</keyword>
<sequence>MQLTRYVNGRFCTMQGKDYGLVENGEMQVADGRIQYIGAAKMAPDNGGERIDLQGALITPGLIDCHTHLVYGGHRANEFEMRLNGASYADIAKAGGGIVSTVAATRAASVEILFEQASKRLKHWLAEGVTTIEIKSGYGLDLASERKMLQVATRLGEQHPISVRRTFLGAHAVPPEFAGKADQYLDYLIDEVLPTLHQERLVDAVDVFCESIGFSWAQSERMLEAARRLSLPIKIHAEQLSNLQGAKKAAEMDALSADHLEFLNPVDVPTLAKHGTVAVLLPAAFYFLRETKLPPMEALRQHKVPIALASDSNPGSSPAESLLLMLNMACTLFRMTPLEALQGVTIHAAKALGAANEIGSLERGKFADFAVFDCQHPAELSYRIGANSCIGRGYRGAFSWR</sequence>
<comment type="subcellular location">
    <subcellularLocation>
        <location evidence="7">Cytoplasm</location>
    </subcellularLocation>
</comment>
<dbReference type="EMBL" id="SNYM01000012">
    <property type="protein sequence ID" value="TDQ46824.1"/>
    <property type="molecule type" value="Genomic_DNA"/>
</dbReference>
<protein>
    <recommendedName>
        <fullName evidence="1 7">Imidazolonepropionase</fullName>
        <ecNumber evidence="1 7">3.5.2.7</ecNumber>
    </recommendedName>
    <alternativeName>
        <fullName evidence="7">Imidazolone-5-propionate hydrolase</fullName>
    </alternativeName>
</protein>
<dbReference type="GO" id="GO:0005737">
    <property type="term" value="C:cytoplasm"/>
    <property type="evidence" value="ECO:0007669"/>
    <property type="project" value="UniProtKB-SubCell"/>
</dbReference>
<keyword evidence="6 7" id="KW-0408">Iron</keyword>
<dbReference type="InterPro" id="IPR006680">
    <property type="entry name" value="Amidohydro-rel"/>
</dbReference>
<evidence type="ECO:0000256" key="2">
    <source>
        <dbReference type="ARBA" id="ARBA00022723"/>
    </source>
</evidence>
<evidence type="ECO:0000256" key="3">
    <source>
        <dbReference type="ARBA" id="ARBA00022801"/>
    </source>
</evidence>
<dbReference type="Pfam" id="PF01979">
    <property type="entry name" value="Amidohydro_1"/>
    <property type="match status" value="1"/>
</dbReference>
<feature type="binding site" evidence="7">
    <location>
        <position position="138"/>
    </location>
    <ligand>
        <name>N-formimidoyl-L-glutamate</name>
        <dbReference type="ChEBI" id="CHEBI:58928"/>
    </ligand>
</feature>
<gene>
    <name evidence="7" type="primary">hutI</name>
    <name evidence="9" type="ORF">EV696_11286</name>
</gene>
<comment type="cofactor">
    <cofactor evidence="7">
        <name>Zn(2+)</name>
        <dbReference type="ChEBI" id="CHEBI:29105"/>
    </cofactor>
    <cofactor evidence="7">
        <name>Fe(3+)</name>
        <dbReference type="ChEBI" id="CHEBI:29034"/>
    </cofactor>
    <text evidence="7">Binds 1 zinc or iron ion per subunit.</text>
</comment>
<keyword evidence="3 7" id="KW-0378">Hydrolase</keyword>
<dbReference type="InterPro" id="IPR005920">
    <property type="entry name" value="HutI"/>
</dbReference>
<comment type="pathway">
    <text evidence="7">Amino-acid degradation; L-histidine degradation into L-glutamate; N-formimidoyl-L-glutamate from L-histidine: step 3/3.</text>
</comment>
<dbReference type="InterPro" id="IPR011059">
    <property type="entry name" value="Metal-dep_hydrolase_composite"/>
</dbReference>
<dbReference type="FunFam" id="3.20.20.140:FF:000007">
    <property type="entry name" value="Imidazolonepropionase"/>
    <property type="match status" value="1"/>
</dbReference>
<dbReference type="PANTHER" id="PTHR42752:SF1">
    <property type="entry name" value="IMIDAZOLONEPROPIONASE-RELATED"/>
    <property type="match status" value="1"/>
</dbReference>
<feature type="binding site" evidence="7">
    <location>
        <position position="315"/>
    </location>
    <ligand>
        <name>N-formimidoyl-L-glutamate</name>
        <dbReference type="ChEBI" id="CHEBI:58928"/>
    </ligand>
</feature>
<dbReference type="InterPro" id="IPR032466">
    <property type="entry name" value="Metal_Hydrolase"/>
</dbReference>
<name>A0A4R6UTQ0_9GAMM</name>
<feature type="binding site" evidence="7">
    <location>
        <position position="313"/>
    </location>
    <ligand>
        <name>N-formimidoyl-L-glutamate</name>
        <dbReference type="ChEBI" id="CHEBI:58928"/>
    </ligand>
</feature>
<dbReference type="HAMAP" id="MF_00372">
    <property type="entry name" value="HutI"/>
    <property type="match status" value="1"/>
</dbReference>
<feature type="binding site" evidence="7">
    <location>
        <position position="236"/>
    </location>
    <ligand>
        <name>Zn(2+)</name>
        <dbReference type="ChEBI" id="CHEBI:29105"/>
    </ligand>
</feature>
<feature type="binding site" evidence="7">
    <location>
        <position position="138"/>
    </location>
    <ligand>
        <name>4-imidazolone-5-propanoate</name>
        <dbReference type="ChEBI" id="CHEBI:77893"/>
    </ligand>
</feature>
<dbReference type="RefSeq" id="WP_133591591.1">
    <property type="nucleotide sequence ID" value="NZ_CP037953.1"/>
</dbReference>
<dbReference type="GO" id="GO:0008270">
    <property type="term" value="F:zinc ion binding"/>
    <property type="evidence" value="ECO:0007669"/>
    <property type="project" value="UniProtKB-UniRule"/>
</dbReference>
<dbReference type="AlphaFoldDB" id="A0A4R6UTQ0"/>
<organism evidence="9 10">
    <name type="scientific">Permianibacter aggregans</name>
    <dbReference type="NCBI Taxonomy" id="1510150"/>
    <lineage>
        <taxon>Bacteria</taxon>
        <taxon>Pseudomonadati</taxon>
        <taxon>Pseudomonadota</taxon>
        <taxon>Gammaproteobacteria</taxon>
        <taxon>Pseudomonadales</taxon>
        <taxon>Pseudomonadaceae</taxon>
        <taxon>Permianibacter</taxon>
    </lineage>
</organism>
<comment type="function">
    <text evidence="7">Catalyzes the hydrolytic cleavage of the carbon-nitrogen bond in imidazolone-5-propanoate to yield N-formimidoyl-L-glutamate. It is the third step in the universal histidine degradation pathway.</text>
</comment>
<feature type="binding site" evidence="7">
    <location>
        <position position="239"/>
    </location>
    <ligand>
        <name>4-imidazolone-5-propanoate</name>
        <dbReference type="ChEBI" id="CHEBI:77893"/>
    </ligand>
</feature>
<feature type="binding site" evidence="7">
    <location>
        <position position="66"/>
    </location>
    <ligand>
        <name>Fe(3+)</name>
        <dbReference type="ChEBI" id="CHEBI:29034"/>
    </ligand>
</feature>
<keyword evidence="7" id="KW-0963">Cytoplasm</keyword>
<feature type="domain" description="Amidohydrolase-related" evidence="8">
    <location>
        <begin position="58"/>
        <end position="376"/>
    </location>
</feature>
<evidence type="ECO:0000256" key="1">
    <source>
        <dbReference type="ARBA" id="ARBA00012864"/>
    </source>
</evidence>
<keyword evidence="4 7" id="KW-0369">Histidine metabolism</keyword>
<dbReference type="Gene3D" id="3.20.20.140">
    <property type="entry name" value="Metal-dependent hydrolases"/>
    <property type="match status" value="1"/>
</dbReference>
<dbReference type="UniPathway" id="UPA00379">
    <property type="reaction ID" value="UER00551"/>
</dbReference>
<evidence type="ECO:0000256" key="6">
    <source>
        <dbReference type="ARBA" id="ARBA00023004"/>
    </source>
</evidence>
<dbReference type="GO" id="GO:0019556">
    <property type="term" value="P:L-histidine catabolic process to glutamate and formamide"/>
    <property type="evidence" value="ECO:0007669"/>
    <property type="project" value="UniProtKB-UniRule"/>
</dbReference>